<feature type="transmembrane region" description="Helical" evidence="6">
    <location>
        <begin position="215"/>
        <end position="238"/>
    </location>
</feature>
<feature type="transmembrane region" description="Helical" evidence="6">
    <location>
        <begin position="404"/>
        <end position="424"/>
    </location>
</feature>
<evidence type="ECO:0000256" key="5">
    <source>
        <dbReference type="ARBA" id="ARBA00023136"/>
    </source>
</evidence>
<dbReference type="PANTHER" id="PTHR22950:SF479">
    <property type="entry name" value="AMINO ACID TRANSPORTER (EUROFUNG)-RELATED"/>
    <property type="match status" value="1"/>
</dbReference>
<dbReference type="AlphaFoldDB" id="A0A0D7B4M2"/>
<feature type="transmembrane region" description="Helical" evidence="6">
    <location>
        <begin position="105"/>
        <end position="129"/>
    </location>
</feature>
<evidence type="ECO:0000256" key="3">
    <source>
        <dbReference type="ARBA" id="ARBA00022692"/>
    </source>
</evidence>
<evidence type="ECO:0000313" key="8">
    <source>
        <dbReference type="EMBL" id="KIY65513.1"/>
    </source>
</evidence>
<gene>
    <name evidence="8" type="ORF">CYLTODRAFT_379300</name>
</gene>
<dbReference type="PANTHER" id="PTHR22950">
    <property type="entry name" value="AMINO ACID TRANSPORTER"/>
    <property type="match status" value="1"/>
</dbReference>
<evidence type="ECO:0000256" key="6">
    <source>
        <dbReference type="SAM" id="Phobius"/>
    </source>
</evidence>
<feature type="transmembrane region" description="Helical" evidence="6">
    <location>
        <begin position="63"/>
        <end position="84"/>
    </location>
</feature>
<evidence type="ECO:0000256" key="2">
    <source>
        <dbReference type="ARBA" id="ARBA00008066"/>
    </source>
</evidence>
<name>A0A0D7B4M2_9AGAR</name>
<dbReference type="Proteomes" id="UP000054007">
    <property type="component" value="Unassembled WGS sequence"/>
</dbReference>
<keyword evidence="5 6" id="KW-0472">Membrane</keyword>
<evidence type="ECO:0000256" key="1">
    <source>
        <dbReference type="ARBA" id="ARBA00004141"/>
    </source>
</evidence>
<dbReference type="OrthoDB" id="40134at2759"/>
<accession>A0A0D7B4M2</accession>
<dbReference type="GO" id="GO:0016020">
    <property type="term" value="C:membrane"/>
    <property type="evidence" value="ECO:0007669"/>
    <property type="project" value="UniProtKB-SubCell"/>
</dbReference>
<keyword evidence="3 6" id="KW-0812">Transmembrane</keyword>
<dbReference type="InterPro" id="IPR013057">
    <property type="entry name" value="AA_transpt_TM"/>
</dbReference>
<protein>
    <recommendedName>
        <fullName evidence="7">Amino acid transporter transmembrane domain-containing protein</fullName>
    </recommendedName>
</protein>
<feature type="transmembrane region" description="Helical" evidence="6">
    <location>
        <begin position="38"/>
        <end position="57"/>
    </location>
</feature>
<keyword evidence="4 6" id="KW-1133">Transmembrane helix</keyword>
<feature type="transmembrane region" description="Helical" evidence="6">
    <location>
        <begin position="250"/>
        <end position="275"/>
    </location>
</feature>
<feature type="transmembrane region" description="Helical" evidence="6">
    <location>
        <begin position="358"/>
        <end position="384"/>
    </location>
</feature>
<dbReference type="EMBL" id="KN880587">
    <property type="protein sequence ID" value="KIY65513.1"/>
    <property type="molecule type" value="Genomic_DNA"/>
</dbReference>
<keyword evidence="9" id="KW-1185">Reference proteome</keyword>
<comment type="subcellular location">
    <subcellularLocation>
        <location evidence="1">Membrane</location>
        <topology evidence="1">Multi-pass membrane protein</topology>
    </subcellularLocation>
</comment>
<dbReference type="GO" id="GO:0015179">
    <property type="term" value="F:L-amino acid transmembrane transporter activity"/>
    <property type="evidence" value="ECO:0007669"/>
    <property type="project" value="TreeGrafter"/>
</dbReference>
<organism evidence="8 9">
    <name type="scientific">Cylindrobasidium torrendii FP15055 ss-10</name>
    <dbReference type="NCBI Taxonomy" id="1314674"/>
    <lineage>
        <taxon>Eukaryota</taxon>
        <taxon>Fungi</taxon>
        <taxon>Dikarya</taxon>
        <taxon>Basidiomycota</taxon>
        <taxon>Agaricomycotina</taxon>
        <taxon>Agaricomycetes</taxon>
        <taxon>Agaricomycetidae</taxon>
        <taxon>Agaricales</taxon>
        <taxon>Marasmiineae</taxon>
        <taxon>Physalacriaceae</taxon>
        <taxon>Cylindrobasidium</taxon>
    </lineage>
</organism>
<sequence length="442" mass="47721">MTVEDHEKTDALETTPIPKDAVDVFDESKDNDIHYKTLTWPFVALLMIAEIVSNGTLSLPSALAVVGIVPAVILIVFLGVFALYTSKLLIDFKLNHPGVHSMGDAGYIMGGPILREILGGATVVFAIVATGSELLSGQQALSTLSDNGMCALHLLLIFSAFVLLIALPRTLEKLQYLGLVSAALITISGIVAMGAAGANPVPGRVIKATIPSDFYTAFVAITNPCFSYAGHFMFFILVSEMKHPEDGMKAAWCLQTFATSFYVLFSVIMYCYIGGTTESPVFFSLPPYWSKVCFGIAIGNFVIAGGLFSHTAAKLVFVRLFRGTRHMYKHTVVGWGVWVCLCFLAVVIAFVLASAIPIFSYLIGVAAALFASWFTYGVAGMFFIHDTHHSEDTSFRRKPIQTALAVFSILAGGFICVAGTYVFIKLIVDAYNDGTVGQPFTC</sequence>
<evidence type="ECO:0000256" key="4">
    <source>
        <dbReference type="ARBA" id="ARBA00022989"/>
    </source>
</evidence>
<feature type="transmembrane region" description="Helical" evidence="6">
    <location>
        <begin position="295"/>
        <end position="320"/>
    </location>
</feature>
<feature type="transmembrane region" description="Helical" evidence="6">
    <location>
        <begin position="332"/>
        <end position="352"/>
    </location>
</feature>
<feature type="transmembrane region" description="Helical" evidence="6">
    <location>
        <begin position="174"/>
        <end position="195"/>
    </location>
</feature>
<feature type="transmembrane region" description="Helical" evidence="6">
    <location>
        <begin position="149"/>
        <end position="167"/>
    </location>
</feature>
<evidence type="ECO:0000313" key="9">
    <source>
        <dbReference type="Proteomes" id="UP000054007"/>
    </source>
</evidence>
<reference evidence="8 9" key="1">
    <citation type="journal article" date="2015" name="Fungal Genet. Biol.">
        <title>Evolution of novel wood decay mechanisms in Agaricales revealed by the genome sequences of Fistulina hepatica and Cylindrobasidium torrendii.</title>
        <authorList>
            <person name="Floudas D."/>
            <person name="Held B.W."/>
            <person name="Riley R."/>
            <person name="Nagy L.G."/>
            <person name="Koehler G."/>
            <person name="Ransdell A.S."/>
            <person name="Younus H."/>
            <person name="Chow J."/>
            <person name="Chiniquy J."/>
            <person name="Lipzen A."/>
            <person name="Tritt A."/>
            <person name="Sun H."/>
            <person name="Haridas S."/>
            <person name="LaButti K."/>
            <person name="Ohm R.A."/>
            <person name="Kues U."/>
            <person name="Blanchette R.A."/>
            <person name="Grigoriev I.V."/>
            <person name="Minto R.E."/>
            <person name="Hibbett D.S."/>
        </authorList>
    </citation>
    <scope>NUCLEOTIDE SEQUENCE [LARGE SCALE GENOMIC DNA]</scope>
    <source>
        <strain evidence="8 9">FP15055 ss-10</strain>
    </source>
</reference>
<feature type="domain" description="Amino acid transporter transmembrane" evidence="7">
    <location>
        <begin position="37"/>
        <end position="424"/>
    </location>
</feature>
<dbReference type="Pfam" id="PF01490">
    <property type="entry name" value="Aa_trans"/>
    <property type="match status" value="1"/>
</dbReference>
<dbReference type="STRING" id="1314674.A0A0D7B4M2"/>
<proteinExistence type="inferred from homology"/>
<comment type="similarity">
    <text evidence="2">Belongs to the amino acid/polyamine transporter 2 family.</text>
</comment>
<evidence type="ECO:0000259" key="7">
    <source>
        <dbReference type="Pfam" id="PF01490"/>
    </source>
</evidence>